<protein>
    <submittedName>
        <fullName evidence="3">Photosystem II oxygen-evolving enhancer protein 2</fullName>
    </submittedName>
</protein>
<reference evidence="3" key="1">
    <citation type="submission" date="2014-05" db="EMBL/GenBank/DDBJ databases">
        <title>The transcriptome of the halophilic microalga Tetraselmis sp. GSL018 isolated from the Great Salt Lake, Utah.</title>
        <authorList>
            <person name="Jinkerson R.E."/>
            <person name="D'Adamo S."/>
            <person name="Posewitz M.C."/>
        </authorList>
    </citation>
    <scope>NUCLEOTIDE SEQUENCE</scope>
    <source>
        <strain evidence="3">GSL018</strain>
    </source>
</reference>
<name>A0A061S642_9CHLO</name>
<gene>
    <name evidence="3" type="primary">PSBP</name>
    <name evidence="3" type="ORF">TSPGSL018_15636</name>
</gene>
<dbReference type="PANTHER" id="PTHR31407">
    <property type="match status" value="1"/>
</dbReference>
<dbReference type="AlphaFoldDB" id="A0A061S642"/>
<dbReference type="GO" id="GO:0005509">
    <property type="term" value="F:calcium ion binding"/>
    <property type="evidence" value="ECO:0007669"/>
    <property type="project" value="InterPro"/>
</dbReference>
<accession>A0A061S642</accession>
<dbReference type="Pfam" id="PF01789">
    <property type="entry name" value="PsbP"/>
    <property type="match status" value="1"/>
</dbReference>
<evidence type="ECO:0000256" key="1">
    <source>
        <dbReference type="SAM" id="MobiDB-lite"/>
    </source>
</evidence>
<dbReference type="NCBIfam" id="NF040946">
    <property type="entry name" value="PSII_PsbP"/>
    <property type="match status" value="1"/>
</dbReference>
<dbReference type="GO" id="GO:0015979">
    <property type="term" value="P:photosynthesis"/>
    <property type="evidence" value="ECO:0007669"/>
    <property type="project" value="InterPro"/>
</dbReference>
<proteinExistence type="predicted"/>
<dbReference type="SUPFAM" id="SSF55724">
    <property type="entry name" value="Mog1p/PsbP-like"/>
    <property type="match status" value="1"/>
</dbReference>
<dbReference type="GO" id="GO:0019898">
    <property type="term" value="C:extrinsic component of membrane"/>
    <property type="evidence" value="ECO:0007669"/>
    <property type="project" value="InterPro"/>
</dbReference>
<feature type="domain" description="PsbP C-terminal" evidence="2">
    <location>
        <begin position="79"/>
        <end position="227"/>
    </location>
</feature>
<dbReference type="InterPro" id="IPR016123">
    <property type="entry name" value="Mog1/PsbP_a/b/a-sand"/>
</dbReference>
<dbReference type="PANTHER" id="PTHR31407:SF4">
    <property type="entry name" value="PSBP-LIKE PROTEIN 1, CHLOROPLASTIC"/>
    <property type="match status" value="1"/>
</dbReference>
<sequence>MMSCLSSKLSPLANAKPTASRPKGRGAVNSRGFSSQVYCLAGGKEQGSAVSRRAAIEIPLLAAGTTLLSGPAFADKTPKGFVGFKDKGDGYQFFYPFGWQEVSVPGQDVVIKDVIEPLEVTSVNLKDTDKKSVTEYGEVTEVCYTLADQILSPPDQPIQLLQAKEEEYEGNTYYKMEFTVKAPNFTRHALAVVTVNNGKFYTFATGCNERRWNKLKSKLLPMASSFSTFPVVV</sequence>
<dbReference type="InterPro" id="IPR002683">
    <property type="entry name" value="PsbP_C"/>
</dbReference>
<evidence type="ECO:0000313" key="3">
    <source>
        <dbReference type="EMBL" id="JAC78251.1"/>
    </source>
</evidence>
<feature type="region of interest" description="Disordered" evidence="1">
    <location>
        <begin position="1"/>
        <end position="28"/>
    </location>
</feature>
<dbReference type="GO" id="GO:0009654">
    <property type="term" value="C:photosystem II oxygen evolving complex"/>
    <property type="evidence" value="ECO:0007669"/>
    <property type="project" value="InterPro"/>
</dbReference>
<evidence type="ECO:0000259" key="2">
    <source>
        <dbReference type="Pfam" id="PF01789"/>
    </source>
</evidence>
<dbReference type="EMBL" id="GBEZ01007196">
    <property type="protein sequence ID" value="JAC78251.1"/>
    <property type="molecule type" value="Transcribed_RNA"/>
</dbReference>
<organism evidence="3">
    <name type="scientific">Tetraselmis sp. GSL018</name>
    <dbReference type="NCBI Taxonomy" id="582737"/>
    <lineage>
        <taxon>Eukaryota</taxon>
        <taxon>Viridiplantae</taxon>
        <taxon>Chlorophyta</taxon>
        <taxon>core chlorophytes</taxon>
        <taxon>Chlorodendrophyceae</taxon>
        <taxon>Chlorodendrales</taxon>
        <taxon>Chlorodendraceae</taxon>
        <taxon>Tetraselmis</taxon>
    </lineage>
</organism>
<dbReference type="Gene3D" id="3.40.1000.10">
    <property type="entry name" value="Mog1/PsbP, alpha/beta/alpha sandwich"/>
    <property type="match status" value="1"/>
</dbReference>